<dbReference type="Proteomes" id="UP001164250">
    <property type="component" value="Chromosome 2"/>
</dbReference>
<accession>A0ACC1C0Y1</accession>
<dbReference type="EMBL" id="CM047898">
    <property type="protein sequence ID" value="KAJ0105804.1"/>
    <property type="molecule type" value="Genomic_DNA"/>
</dbReference>
<organism evidence="1 2">
    <name type="scientific">Pistacia atlantica</name>
    <dbReference type="NCBI Taxonomy" id="434234"/>
    <lineage>
        <taxon>Eukaryota</taxon>
        <taxon>Viridiplantae</taxon>
        <taxon>Streptophyta</taxon>
        <taxon>Embryophyta</taxon>
        <taxon>Tracheophyta</taxon>
        <taxon>Spermatophyta</taxon>
        <taxon>Magnoliopsida</taxon>
        <taxon>eudicotyledons</taxon>
        <taxon>Gunneridae</taxon>
        <taxon>Pentapetalae</taxon>
        <taxon>rosids</taxon>
        <taxon>malvids</taxon>
        <taxon>Sapindales</taxon>
        <taxon>Anacardiaceae</taxon>
        <taxon>Pistacia</taxon>
    </lineage>
</organism>
<keyword evidence="2" id="KW-1185">Reference proteome</keyword>
<sequence>MATQMISTPATVATINGGAATAAQPSLVAPFSGLKSMSPFPISRKSNSGDMRSLPSNGGRVQCMRGLATTWEEEVRNAVVPSATKPGTIGQGS</sequence>
<evidence type="ECO:0000313" key="1">
    <source>
        <dbReference type="EMBL" id="KAJ0105804.1"/>
    </source>
</evidence>
<proteinExistence type="predicted"/>
<name>A0ACC1C0Y1_9ROSI</name>
<protein>
    <submittedName>
        <fullName evidence="1">Uncharacterized protein</fullName>
    </submittedName>
</protein>
<gene>
    <name evidence="1" type="ORF">Patl1_19127</name>
</gene>
<evidence type="ECO:0000313" key="2">
    <source>
        <dbReference type="Proteomes" id="UP001164250"/>
    </source>
</evidence>
<reference evidence="2" key="1">
    <citation type="journal article" date="2023" name="G3 (Bethesda)">
        <title>Genome assembly and association tests identify interacting loci associated with vigor, precocity, and sex in interspecific pistachio rootstocks.</title>
        <authorList>
            <person name="Palmer W."/>
            <person name="Jacygrad E."/>
            <person name="Sagayaradj S."/>
            <person name="Cavanaugh K."/>
            <person name="Han R."/>
            <person name="Bertier L."/>
            <person name="Beede B."/>
            <person name="Kafkas S."/>
            <person name="Golino D."/>
            <person name="Preece J."/>
            <person name="Michelmore R."/>
        </authorList>
    </citation>
    <scope>NUCLEOTIDE SEQUENCE [LARGE SCALE GENOMIC DNA]</scope>
</reference>
<comment type="caution">
    <text evidence="1">The sequence shown here is derived from an EMBL/GenBank/DDBJ whole genome shotgun (WGS) entry which is preliminary data.</text>
</comment>